<dbReference type="Proteomes" id="UP001326199">
    <property type="component" value="Unassembled WGS sequence"/>
</dbReference>
<name>A0ABR0H7Q5_9PEZI</name>
<proteinExistence type="predicted"/>
<evidence type="ECO:0000313" key="1">
    <source>
        <dbReference type="EMBL" id="KAK4664081.1"/>
    </source>
</evidence>
<dbReference type="EMBL" id="JAFFHB010000007">
    <property type="protein sequence ID" value="KAK4664081.1"/>
    <property type="molecule type" value="Genomic_DNA"/>
</dbReference>
<gene>
    <name evidence="1" type="ORF">QC763_0082220</name>
</gene>
<reference evidence="1 2" key="1">
    <citation type="journal article" date="2023" name="bioRxiv">
        <title>High-quality genome assemblies of four members of thePodospora anserinaspecies complex.</title>
        <authorList>
            <person name="Ament-Velasquez S.L."/>
            <person name="Vogan A.A."/>
            <person name="Wallerman O."/>
            <person name="Hartmann F."/>
            <person name="Gautier V."/>
            <person name="Silar P."/>
            <person name="Giraud T."/>
            <person name="Johannesson H."/>
        </authorList>
    </citation>
    <scope>NUCLEOTIDE SEQUENCE [LARGE SCALE GENOMIC DNA]</scope>
    <source>
        <strain evidence="1 2">CBS 411.78</strain>
    </source>
</reference>
<comment type="caution">
    <text evidence="1">The sequence shown here is derived from an EMBL/GenBank/DDBJ whole genome shotgun (WGS) entry which is preliminary data.</text>
</comment>
<evidence type="ECO:0000313" key="2">
    <source>
        <dbReference type="Proteomes" id="UP001326199"/>
    </source>
</evidence>
<organism evidence="1 2">
    <name type="scientific">Podospora pseudopauciseta</name>
    <dbReference type="NCBI Taxonomy" id="2093780"/>
    <lineage>
        <taxon>Eukaryota</taxon>
        <taxon>Fungi</taxon>
        <taxon>Dikarya</taxon>
        <taxon>Ascomycota</taxon>
        <taxon>Pezizomycotina</taxon>
        <taxon>Sordariomycetes</taxon>
        <taxon>Sordariomycetidae</taxon>
        <taxon>Sordariales</taxon>
        <taxon>Podosporaceae</taxon>
        <taxon>Podospora</taxon>
    </lineage>
</organism>
<dbReference type="RefSeq" id="XP_062764047.1">
    <property type="nucleotide sequence ID" value="XM_062906126.1"/>
</dbReference>
<dbReference type="GeneID" id="87926295"/>
<sequence>MSQSQRDVFLYRRPISSFAKIPLLNKWRKATINHWTVCVSDTCYEVAATPDDPSGLSHNLCIKPKSEWIEEMQKKALEYEPINLGECKTTWPDDKIEECGKSNDIWKELFEKTYQNFLWNCQEFALWHLRCIVDNLSEKEISDRWESWNPDAMIPAILMGGGPGFAAGMAMGAAAGTAVVDMAVTGGVITLTA</sequence>
<protein>
    <submittedName>
        <fullName evidence="1">Uncharacterized protein</fullName>
    </submittedName>
</protein>
<keyword evidence="2" id="KW-1185">Reference proteome</keyword>
<accession>A0ABR0H7Q5</accession>